<sequence>GPHRCRRRIRPRVAPRRGRAADRPAAPRARRARHRDADARPLRRRQGPRGTAARPGRGAAAPPDVRAAARGVLRPGLPGAAAARRRGAAGQVRALPATTRPHHHLGHGRPRRAPRGRRPPGRQLARAAARAGRLLGAAGTAHGDHRTPLLREVGQLRRPRRRVRRRGPAGRRRGAGGAERGRHLPQARRHRRRGGAALVPRPARERDAAARAAAGHREARTRGPGAHPAL</sequence>
<feature type="compositionally biased region" description="Basic residues" evidence="1">
    <location>
        <begin position="157"/>
        <end position="174"/>
    </location>
</feature>
<dbReference type="EMBL" id="CADCUP010000001">
    <property type="protein sequence ID" value="CAA9370917.1"/>
    <property type="molecule type" value="Genomic_DNA"/>
</dbReference>
<feature type="non-terminal residue" evidence="2">
    <location>
        <position position="1"/>
    </location>
</feature>
<feature type="compositionally biased region" description="Low complexity" evidence="1">
    <location>
        <begin position="48"/>
        <end position="94"/>
    </location>
</feature>
<feature type="compositionally biased region" description="Basic residues" evidence="1">
    <location>
        <begin position="183"/>
        <end position="194"/>
    </location>
</feature>
<proteinExistence type="predicted"/>
<organism evidence="2">
    <name type="scientific">uncultured Nocardioides sp</name>
    <dbReference type="NCBI Taxonomy" id="198441"/>
    <lineage>
        <taxon>Bacteria</taxon>
        <taxon>Bacillati</taxon>
        <taxon>Actinomycetota</taxon>
        <taxon>Actinomycetes</taxon>
        <taxon>Propionibacteriales</taxon>
        <taxon>Nocardioidaceae</taxon>
        <taxon>Nocardioides</taxon>
        <taxon>environmental samples</taxon>
    </lineage>
</organism>
<protein>
    <submittedName>
        <fullName evidence="2">DNA alkylation repair enzyme</fullName>
    </submittedName>
</protein>
<feature type="compositionally biased region" description="Low complexity" evidence="1">
    <location>
        <begin position="121"/>
        <end position="141"/>
    </location>
</feature>
<feature type="compositionally biased region" description="Basic residues" evidence="1">
    <location>
        <begin position="1"/>
        <end position="18"/>
    </location>
</feature>
<feature type="non-terminal residue" evidence="2">
    <location>
        <position position="230"/>
    </location>
</feature>
<evidence type="ECO:0000256" key="1">
    <source>
        <dbReference type="SAM" id="MobiDB-lite"/>
    </source>
</evidence>
<dbReference type="AlphaFoldDB" id="A0A6J4MWF3"/>
<feature type="compositionally biased region" description="Basic residues" evidence="1">
    <location>
        <begin position="100"/>
        <end position="120"/>
    </location>
</feature>
<gene>
    <name evidence="2" type="ORF">AVDCRST_MAG06-60</name>
</gene>
<accession>A0A6J4MWF3</accession>
<evidence type="ECO:0000313" key="2">
    <source>
        <dbReference type="EMBL" id="CAA9370917.1"/>
    </source>
</evidence>
<name>A0A6J4MWF3_9ACTN</name>
<feature type="region of interest" description="Disordered" evidence="1">
    <location>
        <begin position="1"/>
        <end position="230"/>
    </location>
</feature>
<feature type="compositionally biased region" description="Basic and acidic residues" evidence="1">
    <location>
        <begin position="202"/>
        <end position="221"/>
    </location>
</feature>
<reference evidence="2" key="1">
    <citation type="submission" date="2020-02" db="EMBL/GenBank/DDBJ databases">
        <authorList>
            <person name="Meier V. D."/>
        </authorList>
    </citation>
    <scope>NUCLEOTIDE SEQUENCE</scope>
    <source>
        <strain evidence="2">AVDCRST_MAG06</strain>
    </source>
</reference>